<feature type="transmembrane region" description="Helical" evidence="7">
    <location>
        <begin position="171"/>
        <end position="193"/>
    </location>
</feature>
<dbReference type="Gene3D" id="1.10.3720.10">
    <property type="entry name" value="MetI-like"/>
    <property type="match status" value="1"/>
</dbReference>
<evidence type="ECO:0000313" key="10">
    <source>
        <dbReference type="Proteomes" id="UP000251995"/>
    </source>
</evidence>
<keyword evidence="10" id="KW-1185">Reference proteome</keyword>
<accession>A0A344UXY0</accession>
<dbReference type="KEGG" id="acij:JS278_02994"/>
<proteinExistence type="inferred from homology"/>
<evidence type="ECO:0000256" key="5">
    <source>
        <dbReference type="ARBA" id="ARBA00022989"/>
    </source>
</evidence>
<dbReference type="InterPro" id="IPR000515">
    <property type="entry name" value="MetI-like"/>
</dbReference>
<evidence type="ECO:0000256" key="1">
    <source>
        <dbReference type="ARBA" id="ARBA00004651"/>
    </source>
</evidence>
<gene>
    <name evidence="9" type="primary">lacF_9</name>
    <name evidence="9" type="ORF">JS278_02994</name>
</gene>
<dbReference type="Pfam" id="PF00528">
    <property type="entry name" value="BPD_transp_1"/>
    <property type="match status" value="1"/>
</dbReference>
<dbReference type="InterPro" id="IPR051393">
    <property type="entry name" value="ABC_transporter_permease"/>
</dbReference>
<keyword evidence="5 7" id="KW-1133">Transmembrane helix</keyword>
<dbReference type="GO" id="GO:0005886">
    <property type="term" value="C:plasma membrane"/>
    <property type="evidence" value="ECO:0007669"/>
    <property type="project" value="UniProtKB-SubCell"/>
</dbReference>
<dbReference type="PROSITE" id="PS50928">
    <property type="entry name" value="ABC_TM1"/>
    <property type="match status" value="1"/>
</dbReference>
<dbReference type="PANTHER" id="PTHR30193:SF37">
    <property type="entry name" value="INNER MEMBRANE ABC TRANSPORTER PERMEASE PROTEIN YCJO"/>
    <property type="match status" value="1"/>
</dbReference>
<feature type="transmembrane region" description="Helical" evidence="7">
    <location>
        <begin position="123"/>
        <end position="143"/>
    </location>
</feature>
<evidence type="ECO:0000256" key="7">
    <source>
        <dbReference type="RuleBase" id="RU363032"/>
    </source>
</evidence>
<dbReference type="GO" id="GO:0055085">
    <property type="term" value="P:transmembrane transport"/>
    <property type="evidence" value="ECO:0007669"/>
    <property type="project" value="InterPro"/>
</dbReference>
<keyword evidence="3" id="KW-1003">Cell membrane</keyword>
<feature type="transmembrane region" description="Helical" evidence="7">
    <location>
        <begin position="29"/>
        <end position="48"/>
    </location>
</feature>
<organism evidence="9 10">
    <name type="scientific">Acidipropionibacterium virtanenii</name>
    <dbReference type="NCBI Taxonomy" id="2057246"/>
    <lineage>
        <taxon>Bacteria</taxon>
        <taxon>Bacillati</taxon>
        <taxon>Actinomycetota</taxon>
        <taxon>Actinomycetes</taxon>
        <taxon>Propionibacteriales</taxon>
        <taxon>Propionibacteriaceae</taxon>
        <taxon>Acidipropionibacterium</taxon>
    </lineage>
</organism>
<feature type="transmembrane region" description="Helical" evidence="7">
    <location>
        <begin position="225"/>
        <end position="245"/>
    </location>
</feature>
<evidence type="ECO:0000256" key="2">
    <source>
        <dbReference type="ARBA" id="ARBA00022448"/>
    </source>
</evidence>
<keyword evidence="6 7" id="KW-0472">Membrane</keyword>
<feature type="transmembrane region" description="Helical" evidence="7">
    <location>
        <begin position="90"/>
        <end position="111"/>
    </location>
</feature>
<dbReference type="OrthoDB" id="9804439at2"/>
<feature type="transmembrane region" description="Helical" evidence="7">
    <location>
        <begin position="280"/>
        <end position="302"/>
    </location>
</feature>
<feature type="domain" description="ABC transmembrane type-1" evidence="8">
    <location>
        <begin position="86"/>
        <end position="298"/>
    </location>
</feature>
<keyword evidence="4 7" id="KW-0812">Transmembrane</keyword>
<protein>
    <submittedName>
        <fullName evidence="9">Lactose transport system permease protein LacF</fullName>
    </submittedName>
</protein>
<evidence type="ECO:0000313" key="9">
    <source>
        <dbReference type="EMBL" id="AXE40128.1"/>
    </source>
</evidence>
<comment type="similarity">
    <text evidence="7">Belongs to the binding-protein-dependent transport system permease family.</text>
</comment>
<evidence type="ECO:0000256" key="4">
    <source>
        <dbReference type="ARBA" id="ARBA00022692"/>
    </source>
</evidence>
<dbReference type="Proteomes" id="UP000251995">
    <property type="component" value="Chromosome"/>
</dbReference>
<comment type="subcellular location">
    <subcellularLocation>
        <location evidence="1 7">Cell membrane</location>
        <topology evidence="1 7">Multi-pass membrane protein</topology>
    </subcellularLocation>
</comment>
<dbReference type="AlphaFoldDB" id="A0A344UXY0"/>
<dbReference type="EMBL" id="CP025198">
    <property type="protein sequence ID" value="AXE40128.1"/>
    <property type="molecule type" value="Genomic_DNA"/>
</dbReference>
<dbReference type="PANTHER" id="PTHR30193">
    <property type="entry name" value="ABC TRANSPORTER PERMEASE PROTEIN"/>
    <property type="match status" value="1"/>
</dbReference>
<dbReference type="InterPro" id="IPR035906">
    <property type="entry name" value="MetI-like_sf"/>
</dbReference>
<name>A0A344UXY0_9ACTN</name>
<sequence length="311" mass="33669">MTSPAITPPPVSTSEITHRSSRFRGASINLMYLPALLLFAIFIVYPFINGIVIATTNWDGYSPGRAGVGLANFTRLWSDPNFLVSLRNTFVYAFGCTILQQIFGLLLAVLVDSSIRGRNVARAIIYLPVLVSPVVMGTLYYLVFRYDQGALNDLLGAFGLSQVSWLSDSGFAVGVIVAINSLQFVGISMLIYLSGLQSIGSDVREAAALDGAVGFRQFRRITIPLLLPAFASSSVINLIGGFKLFDIIKVLTGGGPGYSTNSVSTFITTTYFSNQSAGYAAAQGVVLFILIAVFTLALNWWFDRRRAQLEG</sequence>
<keyword evidence="2 7" id="KW-0813">Transport</keyword>
<dbReference type="CDD" id="cd06261">
    <property type="entry name" value="TM_PBP2"/>
    <property type="match status" value="1"/>
</dbReference>
<dbReference type="SUPFAM" id="SSF161098">
    <property type="entry name" value="MetI-like"/>
    <property type="match status" value="1"/>
</dbReference>
<evidence type="ECO:0000256" key="3">
    <source>
        <dbReference type="ARBA" id="ARBA00022475"/>
    </source>
</evidence>
<dbReference type="RefSeq" id="WP_114045882.1">
    <property type="nucleotide sequence ID" value="NZ_CP025198.1"/>
</dbReference>
<evidence type="ECO:0000259" key="8">
    <source>
        <dbReference type="PROSITE" id="PS50928"/>
    </source>
</evidence>
<reference evidence="9 10" key="1">
    <citation type="submission" date="2017-12" db="EMBL/GenBank/DDBJ databases">
        <title>The whole genome sequence of the Acidipropionibacterium virtanenii sp. nov. type strain JS278.</title>
        <authorList>
            <person name="Laine P."/>
            <person name="Deptula P."/>
            <person name="Varmanen P."/>
            <person name="Auvinen P."/>
        </authorList>
    </citation>
    <scope>NUCLEOTIDE SEQUENCE [LARGE SCALE GENOMIC DNA]</scope>
    <source>
        <strain evidence="9 10">JS278</strain>
    </source>
</reference>
<evidence type="ECO:0000256" key="6">
    <source>
        <dbReference type="ARBA" id="ARBA00023136"/>
    </source>
</evidence>